<sequence length="256" mass="27583">MKIKSLILAFPVLCLACSSPSSTTDPASNVDASPIVAKQVVGVNALSVDRNYDEPCNILGEEYVRSTFNLGEGTKLEEVHEHNGCEFEWAGNKVLVTFAGTRPFESMYVAEYTFDKMYQGKPALAMTKSVEVANDSTESGPQPEGTNAETPATAENEKVAHHTTDDNQPQHGGITAATPALTKHAVSSGNFEAVKNVGDKAVWDASTGAMHVLYNNHIISVTVETKEKPELKKEHAQSLAEVLIEKISANEYTTAL</sequence>
<name>A0A0E3ZVK8_9BACT</name>
<feature type="compositionally biased region" description="Polar residues" evidence="1">
    <location>
        <begin position="134"/>
        <end position="150"/>
    </location>
</feature>
<evidence type="ECO:0000313" key="3">
    <source>
        <dbReference type="EMBL" id="AKD55163.1"/>
    </source>
</evidence>
<dbReference type="KEGG" id="srd:SD10_09830"/>
<dbReference type="RefSeq" id="WP_046573648.1">
    <property type="nucleotide sequence ID" value="NZ_CP010429.1"/>
</dbReference>
<accession>A0A0E3ZVK8</accession>
<feature type="region of interest" description="Disordered" evidence="1">
    <location>
        <begin position="130"/>
        <end position="175"/>
    </location>
</feature>
<feature type="chain" id="PRO_5002417315" description="Lipoprotein" evidence="2">
    <location>
        <begin position="24"/>
        <end position="256"/>
    </location>
</feature>
<keyword evidence="4" id="KW-1185">Reference proteome</keyword>
<evidence type="ECO:0000313" key="4">
    <source>
        <dbReference type="Proteomes" id="UP000033054"/>
    </source>
</evidence>
<evidence type="ECO:0000256" key="1">
    <source>
        <dbReference type="SAM" id="MobiDB-lite"/>
    </source>
</evidence>
<organism evidence="3 4">
    <name type="scientific">Spirosoma radiotolerans</name>
    <dbReference type="NCBI Taxonomy" id="1379870"/>
    <lineage>
        <taxon>Bacteria</taxon>
        <taxon>Pseudomonadati</taxon>
        <taxon>Bacteroidota</taxon>
        <taxon>Cytophagia</taxon>
        <taxon>Cytophagales</taxon>
        <taxon>Cytophagaceae</taxon>
        <taxon>Spirosoma</taxon>
    </lineage>
</organism>
<dbReference type="EMBL" id="CP010429">
    <property type="protein sequence ID" value="AKD55163.1"/>
    <property type="molecule type" value="Genomic_DNA"/>
</dbReference>
<feature type="signal peptide" evidence="2">
    <location>
        <begin position="1"/>
        <end position="23"/>
    </location>
</feature>
<dbReference type="Proteomes" id="UP000033054">
    <property type="component" value="Chromosome"/>
</dbReference>
<protein>
    <recommendedName>
        <fullName evidence="5">Lipoprotein</fullName>
    </recommendedName>
</protein>
<dbReference type="PATRIC" id="fig|1379870.5.peg.2137"/>
<evidence type="ECO:0000256" key="2">
    <source>
        <dbReference type="SAM" id="SignalP"/>
    </source>
</evidence>
<dbReference type="AlphaFoldDB" id="A0A0E3ZVK8"/>
<reference evidence="3 4" key="1">
    <citation type="journal article" date="2014" name="Curr. Microbiol.">
        <title>Spirosoma radiotolerans sp. nov., a gamma-radiation-resistant bacterium isolated from gamma ray-irradiated soil.</title>
        <authorList>
            <person name="Lee J.J."/>
            <person name="Srinivasan S."/>
            <person name="Lim S."/>
            <person name="Joe M."/>
            <person name="Im S."/>
            <person name="Bae S.I."/>
            <person name="Park K.R."/>
            <person name="Han J.H."/>
            <person name="Park S.H."/>
            <person name="Joo B.M."/>
            <person name="Park S.J."/>
            <person name="Kim M.K."/>
        </authorList>
    </citation>
    <scope>NUCLEOTIDE SEQUENCE [LARGE SCALE GENOMIC DNA]</scope>
    <source>
        <strain evidence="3 4">DG5A</strain>
    </source>
</reference>
<keyword evidence="2" id="KW-0732">Signal</keyword>
<evidence type="ECO:0008006" key="5">
    <source>
        <dbReference type="Google" id="ProtNLM"/>
    </source>
</evidence>
<feature type="compositionally biased region" description="Basic and acidic residues" evidence="1">
    <location>
        <begin position="155"/>
        <end position="165"/>
    </location>
</feature>
<dbReference type="OrthoDB" id="934672at2"/>
<dbReference type="HOGENOM" id="CLU_997164_0_0_10"/>
<proteinExistence type="predicted"/>
<gene>
    <name evidence="3" type="ORF">SD10_09830</name>
</gene>